<dbReference type="NCBIfam" id="TIGR02276">
    <property type="entry name" value="beta_rpt_yvtn"/>
    <property type="match status" value="1"/>
</dbReference>
<feature type="chain" id="PRO_5040307267" evidence="1">
    <location>
        <begin position="16"/>
        <end position="467"/>
    </location>
</feature>
<dbReference type="SUPFAM" id="SSF50974">
    <property type="entry name" value="Nitrous oxide reductase, N-terminal domain"/>
    <property type="match status" value="1"/>
</dbReference>
<name>A0A9P7YCQ7_9HELO</name>
<dbReference type="EMBL" id="MU251658">
    <property type="protein sequence ID" value="KAG9230613.1"/>
    <property type="molecule type" value="Genomic_DNA"/>
</dbReference>
<evidence type="ECO:0000313" key="3">
    <source>
        <dbReference type="Proteomes" id="UP000824998"/>
    </source>
</evidence>
<dbReference type="PANTHER" id="PTHR47197">
    <property type="entry name" value="PROTEIN NIRF"/>
    <property type="match status" value="1"/>
</dbReference>
<accession>A0A9P7YCQ7</accession>
<dbReference type="InterPro" id="IPR011964">
    <property type="entry name" value="YVTN_b-propeller_repeat"/>
</dbReference>
<keyword evidence="1" id="KW-0732">Signal</keyword>
<organism evidence="2 3">
    <name type="scientific">Amylocarpus encephaloides</name>
    <dbReference type="NCBI Taxonomy" id="45428"/>
    <lineage>
        <taxon>Eukaryota</taxon>
        <taxon>Fungi</taxon>
        <taxon>Dikarya</taxon>
        <taxon>Ascomycota</taxon>
        <taxon>Pezizomycotina</taxon>
        <taxon>Leotiomycetes</taxon>
        <taxon>Helotiales</taxon>
        <taxon>Helotiales incertae sedis</taxon>
        <taxon>Amylocarpus</taxon>
    </lineage>
</organism>
<sequence length="467" mass="50231">MRSLFLLLVSPVVIAIQQAPALPGAQAISSSDRVYTADQTSNTITVVKPLTNEVLGTISLGKPRMTDQLNPQYLSSVNSHGLGFSLDGQYLSHTSVTTNTLTVVRTLDNTIVSKTTVDRASHESFFAHDGKTVWVACRGTENVNLVDAINGGIIGRVKTDSGPSKVLFSPDGKLAYVNHINSPVINIIDVAKKEVVHKIRGLGDVFSSDMMISADGLRLWAVHKKIGKTSIIDLSARKVVTVLDTGAESNHPNFATIKNITYGFLTVAATNETRVWRQERPSSIPVFVHSIPSSGVEPHGIWGSPDGTRMYIVNEHSDTLDVVDTSTMKVITSLVVGQESQALVYVAGAVPSPATGTENLGTQGLDKRCENRLIRVTNSTDASALFTIRQLEGLEMLQIIGRTLEINQTYVATAACKTCNGGRLQIVSFKATVPMPGKLGCAVAPQVLSFLPFFTNYEIESLQVGKA</sequence>
<dbReference type="PANTHER" id="PTHR47197:SF3">
    <property type="entry name" value="DIHYDRO-HEME D1 DEHYDROGENASE"/>
    <property type="match status" value="1"/>
</dbReference>
<dbReference type="InterPro" id="IPR015943">
    <property type="entry name" value="WD40/YVTN_repeat-like_dom_sf"/>
</dbReference>
<dbReference type="AlphaFoldDB" id="A0A9P7YCQ7"/>
<evidence type="ECO:0000313" key="2">
    <source>
        <dbReference type="EMBL" id="KAG9230613.1"/>
    </source>
</evidence>
<feature type="signal peptide" evidence="1">
    <location>
        <begin position="1"/>
        <end position="15"/>
    </location>
</feature>
<reference evidence="2" key="1">
    <citation type="journal article" date="2021" name="IMA Fungus">
        <title>Genomic characterization of three marine fungi, including Emericellopsis atlantica sp. nov. with signatures of a generalist lifestyle and marine biomass degradation.</title>
        <authorList>
            <person name="Hagestad O.C."/>
            <person name="Hou L."/>
            <person name="Andersen J.H."/>
            <person name="Hansen E.H."/>
            <person name="Altermark B."/>
            <person name="Li C."/>
            <person name="Kuhnert E."/>
            <person name="Cox R.J."/>
            <person name="Crous P.W."/>
            <person name="Spatafora J.W."/>
            <person name="Lail K."/>
            <person name="Amirebrahimi M."/>
            <person name="Lipzen A."/>
            <person name="Pangilinan J."/>
            <person name="Andreopoulos W."/>
            <person name="Hayes R.D."/>
            <person name="Ng V."/>
            <person name="Grigoriev I.V."/>
            <person name="Jackson S.A."/>
            <person name="Sutton T.D.S."/>
            <person name="Dobson A.D.W."/>
            <person name="Rama T."/>
        </authorList>
    </citation>
    <scope>NUCLEOTIDE SEQUENCE</scope>
    <source>
        <strain evidence="2">TRa018bII</strain>
    </source>
</reference>
<gene>
    <name evidence="2" type="ORF">BJ875DRAFT_471759</name>
</gene>
<dbReference type="InterPro" id="IPR011045">
    <property type="entry name" value="N2O_reductase_N"/>
</dbReference>
<dbReference type="InterPro" id="IPR051200">
    <property type="entry name" value="Host-pathogen_enzymatic-act"/>
</dbReference>
<evidence type="ECO:0000256" key="1">
    <source>
        <dbReference type="SAM" id="SignalP"/>
    </source>
</evidence>
<protein>
    <submittedName>
        <fullName evidence="2">Nitrous oxide reductase</fullName>
    </submittedName>
</protein>
<proteinExistence type="predicted"/>
<dbReference type="OrthoDB" id="10044505at2759"/>
<dbReference type="Gene3D" id="2.130.10.10">
    <property type="entry name" value="YVTN repeat-like/Quinoprotein amine dehydrogenase"/>
    <property type="match status" value="2"/>
</dbReference>
<comment type="caution">
    <text evidence="2">The sequence shown here is derived from an EMBL/GenBank/DDBJ whole genome shotgun (WGS) entry which is preliminary data.</text>
</comment>
<keyword evidence="3" id="KW-1185">Reference proteome</keyword>
<dbReference type="Proteomes" id="UP000824998">
    <property type="component" value="Unassembled WGS sequence"/>
</dbReference>